<dbReference type="EMBL" id="ML996088">
    <property type="protein sequence ID" value="KAF2151054.1"/>
    <property type="molecule type" value="Genomic_DNA"/>
</dbReference>
<dbReference type="Pfam" id="PF12936">
    <property type="entry name" value="Kri1_C"/>
    <property type="match status" value="1"/>
</dbReference>
<dbReference type="Proteomes" id="UP000799439">
    <property type="component" value="Unassembled WGS sequence"/>
</dbReference>
<feature type="region of interest" description="Disordered" evidence="2">
    <location>
        <begin position="370"/>
        <end position="479"/>
    </location>
</feature>
<feature type="compositionally biased region" description="Low complexity" evidence="2">
    <location>
        <begin position="22"/>
        <end position="31"/>
    </location>
</feature>
<gene>
    <name evidence="4" type="ORF">K461DRAFT_228248</name>
</gene>
<evidence type="ECO:0000313" key="4">
    <source>
        <dbReference type="EMBL" id="KAF2151054.1"/>
    </source>
</evidence>
<dbReference type="GO" id="GO:0000447">
    <property type="term" value="P:endonucleolytic cleavage in ITS1 to separate SSU-rRNA from 5.8S rRNA and LSU-rRNA from tricistronic rRNA transcript (SSU-rRNA, 5.8S rRNA, LSU-rRNA)"/>
    <property type="evidence" value="ECO:0007669"/>
    <property type="project" value="TreeGrafter"/>
</dbReference>
<comment type="caution">
    <text evidence="4">The sequence shown here is derived from an EMBL/GenBank/DDBJ whole genome shotgun (WGS) entry which is preliminary data.</text>
</comment>
<dbReference type="PANTHER" id="PTHR14490">
    <property type="entry name" value="ZINC FINGER, ZZ TYPE"/>
    <property type="match status" value="1"/>
</dbReference>
<dbReference type="GO" id="GO:0030686">
    <property type="term" value="C:90S preribosome"/>
    <property type="evidence" value="ECO:0007669"/>
    <property type="project" value="TreeGrafter"/>
</dbReference>
<protein>
    <submittedName>
        <fullName evidence="4">Krr1-domain-containing protein</fullName>
    </submittedName>
</protein>
<dbReference type="PANTHER" id="PTHR14490:SF5">
    <property type="entry name" value="PROTEIN KRI1 HOMOLOG"/>
    <property type="match status" value="1"/>
</dbReference>
<evidence type="ECO:0000256" key="2">
    <source>
        <dbReference type="SAM" id="MobiDB-lite"/>
    </source>
</evidence>
<dbReference type="InterPro" id="IPR024626">
    <property type="entry name" value="Kri1-like_C"/>
</dbReference>
<feature type="compositionally biased region" description="Basic and acidic residues" evidence="2">
    <location>
        <begin position="593"/>
        <end position="613"/>
    </location>
</feature>
<feature type="compositionally biased region" description="Basic and acidic residues" evidence="2">
    <location>
        <begin position="409"/>
        <end position="424"/>
    </location>
</feature>
<feature type="compositionally biased region" description="Acidic residues" evidence="2">
    <location>
        <begin position="80"/>
        <end position="96"/>
    </location>
</feature>
<feature type="compositionally biased region" description="Basic and acidic residues" evidence="2">
    <location>
        <begin position="284"/>
        <end position="313"/>
    </location>
</feature>
<sequence length="630" mass="71732">MATKSDRPAKRAKLLSDDEGSGSESEAVGGVPLSNGVSSKFGKEPANFQINEEYARRFEHNKKREERHRLEEKFKRQGNDDSESDSESEDEDDDGDLVTGDLDNEISATLKALRSKDPRIYDKNATFFKPLEETTAATEKKEKPVYLRDYHRENLLNGVNGGNDDDEEVPKTYAEEQDAIKRDLKKSVSAHDSIKVHPSRAKGLKSLDIDNAEKDPETFLSNFMASRAWVPEEDSRFAHLDSDDSEDERRADEFEDAYNMRFEDPETANAKLMSYGRDTAQYSVRREEKSGRQKQREREREIKDAAKKERQEEKARLRKLRIEEVEQKVQQIKQAAGLGAGDVLNLEEWGNVLDEDFDDSRWEQEMERRFGDKYYAEQDEFSASGGEEEDTKPKGKKAKKPTWDDDIDIKDLIPDFKEGDDKKPAFTLSDDDDEEGEKVTGDEQPEGQVNIIEASSKSSKPKSRKEQQAEKKRAARKQRQAIESLVDQKLDLDQPTGTYGGFKYRETSPVDFGLSARDILFADDAQLNSFAGIKKTHAFRDAAKKAKDKKRLGKKARLREWRRETFGNEEGYSGDFASYVQSKMDEAEGGDDGQAHRGKERSGKRKGEREEGSKKRHKKQKSSGANAIPL</sequence>
<feature type="region of interest" description="Disordered" evidence="2">
    <location>
        <begin position="262"/>
        <end position="313"/>
    </location>
</feature>
<feature type="compositionally biased region" description="Basic and acidic residues" evidence="2">
    <location>
        <begin position="53"/>
        <end position="79"/>
    </location>
</feature>
<dbReference type="AlphaFoldDB" id="A0A9P4J263"/>
<organism evidence="4 5">
    <name type="scientific">Myriangium duriaei CBS 260.36</name>
    <dbReference type="NCBI Taxonomy" id="1168546"/>
    <lineage>
        <taxon>Eukaryota</taxon>
        <taxon>Fungi</taxon>
        <taxon>Dikarya</taxon>
        <taxon>Ascomycota</taxon>
        <taxon>Pezizomycotina</taxon>
        <taxon>Dothideomycetes</taxon>
        <taxon>Dothideomycetidae</taxon>
        <taxon>Myriangiales</taxon>
        <taxon>Myriangiaceae</taxon>
        <taxon>Myriangium</taxon>
    </lineage>
</organism>
<feature type="domain" description="Kri1-like C-terminal" evidence="3">
    <location>
        <begin position="481"/>
        <end position="565"/>
    </location>
</feature>
<evidence type="ECO:0000313" key="5">
    <source>
        <dbReference type="Proteomes" id="UP000799439"/>
    </source>
</evidence>
<dbReference type="InterPro" id="IPR018034">
    <property type="entry name" value="Kri1"/>
</dbReference>
<evidence type="ECO:0000259" key="3">
    <source>
        <dbReference type="Pfam" id="PF12936"/>
    </source>
</evidence>
<reference evidence="4" key="1">
    <citation type="journal article" date="2020" name="Stud. Mycol.">
        <title>101 Dothideomycetes genomes: a test case for predicting lifestyles and emergence of pathogens.</title>
        <authorList>
            <person name="Haridas S."/>
            <person name="Albert R."/>
            <person name="Binder M."/>
            <person name="Bloem J."/>
            <person name="Labutti K."/>
            <person name="Salamov A."/>
            <person name="Andreopoulos B."/>
            <person name="Baker S."/>
            <person name="Barry K."/>
            <person name="Bills G."/>
            <person name="Bluhm B."/>
            <person name="Cannon C."/>
            <person name="Castanera R."/>
            <person name="Culley D."/>
            <person name="Daum C."/>
            <person name="Ezra D."/>
            <person name="Gonzalez J."/>
            <person name="Henrissat B."/>
            <person name="Kuo A."/>
            <person name="Liang C."/>
            <person name="Lipzen A."/>
            <person name="Lutzoni F."/>
            <person name="Magnuson J."/>
            <person name="Mondo S."/>
            <person name="Nolan M."/>
            <person name="Ohm R."/>
            <person name="Pangilinan J."/>
            <person name="Park H.-J."/>
            <person name="Ramirez L."/>
            <person name="Alfaro M."/>
            <person name="Sun H."/>
            <person name="Tritt A."/>
            <person name="Yoshinaga Y."/>
            <person name="Zwiers L.-H."/>
            <person name="Turgeon B."/>
            <person name="Goodwin S."/>
            <person name="Spatafora J."/>
            <person name="Crous P."/>
            <person name="Grigoriev I."/>
        </authorList>
    </citation>
    <scope>NUCLEOTIDE SEQUENCE</scope>
    <source>
        <strain evidence="4">CBS 260.36</strain>
    </source>
</reference>
<accession>A0A9P4J263</accession>
<dbReference type="GO" id="GO:0005730">
    <property type="term" value="C:nucleolus"/>
    <property type="evidence" value="ECO:0007669"/>
    <property type="project" value="TreeGrafter"/>
</dbReference>
<dbReference type="Pfam" id="PF05178">
    <property type="entry name" value="Kri1"/>
    <property type="match status" value="1"/>
</dbReference>
<feature type="compositionally biased region" description="Basic residues" evidence="2">
    <location>
        <begin position="546"/>
        <end position="557"/>
    </location>
</feature>
<feature type="region of interest" description="Disordered" evidence="2">
    <location>
        <begin position="1"/>
        <end position="103"/>
    </location>
</feature>
<name>A0A9P4J263_9PEZI</name>
<comment type="similarity">
    <text evidence="1">Belongs to the KRI1 family.</text>
</comment>
<evidence type="ECO:0000256" key="1">
    <source>
        <dbReference type="ARBA" id="ARBA00007473"/>
    </source>
</evidence>
<dbReference type="OrthoDB" id="10252032at2759"/>
<keyword evidence="5" id="KW-1185">Reference proteome</keyword>
<feature type="region of interest" description="Disordered" evidence="2">
    <location>
        <begin position="539"/>
        <end position="630"/>
    </location>
</feature>
<proteinExistence type="inferred from homology"/>